<dbReference type="EMBL" id="CP040908">
    <property type="protein sequence ID" value="QLL57191.1"/>
    <property type="molecule type" value="Genomic_DNA"/>
</dbReference>
<sequence length="167" mass="19368">MDKVTQQRIATLHPLVREEVAQIINEIDKRLTGRAKVRITQALRTFEEQNNLYAQGRTKKGLKVTNAKGGQSIHNYGLAVDICLIIDGKTASWDMKTDWDDDGLADWMECVSIFKKYGWIWGGDWKNFKDGSHFEKEFLQTSKGKQKVNNWRDLIKMKQDKLGYIIF</sequence>
<protein>
    <submittedName>
        <fullName evidence="2">M15 family metallopeptidase</fullName>
    </submittedName>
</protein>
<evidence type="ECO:0000313" key="2">
    <source>
        <dbReference type="EMBL" id="QLL57191.1"/>
    </source>
</evidence>
<organism evidence="2 3">
    <name type="scientific">Empedobacter falsenii</name>
    <dbReference type="NCBI Taxonomy" id="343874"/>
    <lineage>
        <taxon>Bacteria</taxon>
        <taxon>Pseudomonadati</taxon>
        <taxon>Bacteroidota</taxon>
        <taxon>Flavobacteriia</taxon>
        <taxon>Flavobacteriales</taxon>
        <taxon>Weeksellaceae</taxon>
        <taxon>Empedobacter</taxon>
    </lineage>
</organism>
<dbReference type="InterPro" id="IPR039561">
    <property type="entry name" value="Peptidase_M15C"/>
</dbReference>
<feature type="domain" description="Peptidase M15C" evidence="1">
    <location>
        <begin position="66"/>
        <end position="136"/>
    </location>
</feature>
<dbReference type="InterPro" id="IPR009045">
    <property type="entry name" value="Zn_M74/Hedgehog-like"/>
</dbReference>
<accession>A0A7H9DR45</accession>
<dbReference type="RefSeq" id="WP_180906055.1">
    <property type="nucleotide sequence ID" value="NZ_CP040908.1"/>
</dbReference>
<keyword evidence="3" id="KW-1185">Reference proteome</keyword>
<dbReference type="CDD" id="cd14845">
    <property type="entry name" value="L-Ala-D-Glu_peptidase_like"/>
    <property type="match status" value="1"/>
</dbReference>
<dbReference type="Pfam" id="PF13539">
    <property type="entry name" value="Peptidase_M15_4"/>
    <property type="match status" value="1"/>
</dbReference>
<dbReference type="SUPFAM" id="SSF55166">
    <property type="entry name" value="Hedgehog/DD-peptidase"/>
    <property type="match status" value="1"/>
</dbReference>
<evidence type="ECO:0000313" key="3">
    <source>
        <dbReference type="Proteomes" id="UP000510643"/>
    </source>
</evidence>
<dbReference type="AlphaFoldDB" id="A0A7H9DR45"/>
<evidence type="ECO:0000259" key="1">
    <source>
        <dbReference type="Pfam" id="PF13539"/>
    </source>
</evidence>
<name>A0A7H9DR45_9FLAO</name>
<dbReference type="Gene3D" id="3.30.1380.10">
    <property type="match status" value="1"/>
</dbReference>
<dbReference type="KEGG" id="efal:FH779_03400"/>
<dbReference type="GeneID" id="78400482"/>
<dbReference type="GO" id="GO:0008233">
    <property type="term" value="F:peptidase activity"/>
    <property type="evidence" value="ECO:0007669"/>
    <property type="project" value="InterPro"/>
</dbReference>
<dbReference type="Proteomes" id="UP000510643">
    <property type="component" value="Chromosome"/>
</dbReference>
<gene>
    <name evidence="2" type="ORF">FH779_03400</name>
</gene>
<reference evidence="2 3" key="1">
    <citation type="submission" date="2019-06" db="EMBL/GenBank/DDBJ databases">
        <title>Emergence of pandrug resistant Empedobacter falsenii in China.</title>
        <authorList>
            <person name="Dong N."/>
            <person name="Chen S."/>
            <person name="Zhang R."/>
        </authorList>
    </citation>
    <scope>NUCLEOTIDE SEQUENCE [LARGE SCALE GENOMIC DNA]</scope>
    <source>
        <strain evidence="2 3">1681-1</strain>
    </source>
</reference>
<proteinExistence type="predicted"/>